<dbReference type="EC" id="1.3.1.76" evidence="2"/>
<accession>A0A5D4RZR4</accession>
<comment type="pathway">
    <text evidence="1">Porphyrin-containing compound metabolism; siroheme biosynthesis; sirohydrochlorin from precorrin-2: step 1/1.</text>
</comment>
<evidence type="ECO:0000313" key="8">
    <source>
        <dbReference type="Proteomes" id="UP000322997"/>
    </source>
</evidence>
<evidence type="ECO:0000256" key="1">
    <source>
        <dbReference type="ARBA" id="ARBA00005010"/>
    </source>
</evidence>
<dbReference type="Proteomes" id="UP000322997">
    <property type="component" value="Unassembled WGS sequence"/>
</dbReference>
<evidence type="ECO:0000256" key="4">
    <source>
        <dbReference type="ARBA" id="ARBA00023027"/>
    </source>
</evidence>
<dbReference type="GO" id="GO:0019354">
    <property type="term" value="P:siroheme biosynthetic process"/>
    <property type="evidence" value="ECO:0007669"/>
    <property type="project" value="UniProtKB-UniPathway"/>
</dbReference>
<evidence type="ECO:0000256" key="2">
    <source>
        <dbReference type="ARBA" id="ARBA00012400"/>
    </source>
</evidence>
<evidence type="ECO:0000256" key="5">
    <source>
        <dbReference type="ARBA" id="ARBA00023244"/>
    </source>
</evidence>
<evidence type="ECO:0000256" key="6">
    <source>
        <dbReference type="ARBA" id="ARBA00047561"/>
    </source>
</evidence>
<dbReference type="AlphaFoldDB" id="A0A5D4RZR4"/>
<evidence type="ECO:0000256" key="3">
    <source>
        <dbReference type="ARBA" id="ARBA00023002"/>
    </source>
</evidence>
<dbReference type="EMBL" id="VTEQ01000001">
    <property type="protein sequence ID" value="TYS56179.1"/>
    <property type="molecule type" value="Genomic_DNA"/>
</dbReference>
<sequence>MLPLMLDVTGKKLIIAGGGKVALRKLSIFLKEGAAITVISPEASEEIKRLHEKGVLFWKKTVIKKEDLEGAHFLIAATNDPSANEALCDMADKGTWVCVASDGNKGNMQMMSFKRDGDLTISVSTSGSSPGLAKELSGILMDRCKSIAEKLPVIKKERERIKNTLPMQERRERIRFFIQGLMRN</sequence>
<comment type="caution">
    <text evidence="7">The sequence shown here is derived from an EMBL/GenBank/DDBJ whole genome shotgun (WGS) entry which is preliminary data.</text>
</comment>
<dbReference type="PANTHER" id="PTHR35330:SF1">
    <property type="entry name" value="SIROHEME BIOSYNTHESIS PROTEIN MET8"/>
    <property type="match status" value="1"/>
</dbReference>
<keyword evidence="5" id="KW-0627">Porphyrin biosynthesis</keyword>
<organism evidence="7 8">
    <name type="scientific">Rossellomorea marisflavi</name>
    <dbReference type="NCBI Taxonomy" id="189381"/>
    <lineage>
        <taxon>Bacteria</taxon>
        <taxon>Bacillati</taxon>
        <taxon>Bacillota</taxon>
        <taxon>Bacilli</taxon>
        <taxon>Bacillales</taxon>
        <taxon>Bacillaceae</taxon>
        <taxon>Rossellomorea</taxon>
    </lineage>
</organism>
<protein>
    <recommendedName>
        <fullName evidence="2">precorrin-2 dehydrogenase</fullName>
        <ecNumber evidence="2">1.3.1.76</ecNumber>
    </recommendedName>
</protein>
<gene>
    <name evidence="7" type="ORF">FZC83_00970</name>
</gene>
<proteinExistence type="predicted"/>
<dbReference type="GO" id="GO:0004325">
    <property type="term" value="F:ferrochelatase activity"/>
    <property type="evidence" value="ECO:0007669"/>
    <property type="project" value="InterPro"/>
</dbReference>
<keyword evidence="4" id="KW-0520">NAD</keyword>
<evidence type="ECO:0000313" key="7">
    <source>
        <dbReference type="EMBL" id="TYS56179.1"/>
    </source>
</evidence>
<dbReference type="NCBIfam" id="TIGR01470">
    <property type="entry name" value="cysG_Nterm"/>
    <property type="match status" value="1"/>
</dbReference>
<dbReference type="GO" id="GO:0043115">
    <property type="term" value="F:precorrin-2 dehydrogenase activity"/>
    <property type="evidence" value="ECO:0007669"/>
    <property type="project" value="UniProtKB-EC"/>
</dbReference>
<dbReference type="SUPFAM" id="SSF51735">
    <property type="entry name" value="NAD(P)-binding Rossmann-fold domains"/>
    <property type="match status" value="1"/>
</dbReference>
<name>A0A5D4RZR4_9BACI</name>
<dbReference type="InterPro" id="IPR028161">
    <property type="entry name" value="Met8-like"/>
</dbReference>
<dbReference type="Gene3D" id="3.40.50.720">
    <property type="entry name" value="NAD(P)-binding Rossmann-like Domain"/>
    <property type="match status" value="1"/>
</dbReference>
<dbReference type="Pfam" id="PF13241">
    <property type="entry name" value="NAD_binding_7"/>
    <property type="match status" value="1"/>
</dbReference>
<dbReference type="UniPathway" id="UPA00262">
    <property type="reaction ID" value="UER00222"/>
</dbReference>
<dbReference type="PANTHER" id="PTHR35330">
    <property type="entry name" value="SIROHEME BIOSYNTHESIS PROTEIN MET8"/>
    <property type="match status" value="1"/>
</dbReference>
<dbReference type="SUPFAM" id="SSF75615">
    <property type="entry name" value="Siroheme synthase middle domains-like"/>
    <property type="match status" value="1"/>
</dbReference>
<keyword evidence="3" id="KW-0560">Oxidoreductase</keyword>
<dbReference type="InterPro" id="IPR006367">
    <property type="entry name" value="Sirohaem_synthase_N"/>
</dbReference>
<dbReference type="RefSeq" id="WP_148984301.1">
    <property type="nucleotide sequence ID" value="NZ_CP197480.1"/>
</dbReference>
<dbReference type="InterPro" id="IPR036291">
    <property type="entry name" value="NAD(P)-bd_dom_sf"/>
</dbReference>
<comment type="catalytic activity">
    <reaction evidence="6">
        <text>precorrin-2 + NAD(+) = sirohydrochlorin + NADH + 2 H(+)</text>
        <dbReference type="Rhea" id="RHEA:15613"/>
        <dbReference type="ChEBI" id="CHEBI:15378"/>
        <dbReference type="ChEBI" id="CHEBI:57540"/>
        <dbReference type="ChEBI" id="CHEBI:57945"/>
        <dbReference type="ChEBI" id="CHEBI:58351"/>
        <dbReference type="ChEBI" id="CHEBI:58827"/>
        <dbReference type="EC" id="1.3.1.76"/>
    </reaction>
</comment>
<reference evidence="7 8" key="1">
    <citation type="submission" date="2019-08" db="EMBL/GenBank/DDBJ databases">
        <title>Bacillus genomes from the desert of Cuatro Cienegas, Coahuila.</title>
        <authorList>
            <person name="Olmedo-Alvarez G."/>
        </authorList>
    </citation>
    <scope>NUCLEOTIDE SEQUENCE [LARGE SCALE GENOMIC DNA]</scope>
    <source>
        <strain evidence="7 8">CH108_3D</strain>
    </source>
</reference>